<keyword evidence="4 6" id="KW-1133">Transmembrane helix</keyword>
<dbReference type="AlphaFoldDB" id="A0A1Q1NIQ7"/>
<reference evidence="7" key="2">
    <citation type="submission" date="2016-03" db="EMBL/GenBank/DDBJ databases">
        <authorList>
            <person name="Ploux O."/>
        </authorList>
    </citation>
    <scope>NUCLEOTIDE SEQUENCE</scope>
</reference>
<reference evidence="7" key="1">
    <citation type="journal article" date="2016" name="Sci. Rep.">
        <title>Identification and expression analysis of an olfactory receptor gene family in green plant bug Apolygus lucorum (Meyer-Dur).</title>
        <authorList>
            <person name="An X.K."/>
            <person name="Sun L."/>
            <person name="Liu H.W."/>
            <person name="Liu D.F."/>
            <person name="Ding Y.X."/>
            <person name="Li L.M."/>
            <person name="Zhang Y.J."/>
            <person name="Guo Y.Y."/>
        </authorList>
    </citation>
    <scope>NUCLEOTIDE SEQUENCE</scope>
</reference>
<evidence type="ECO:0000256" key="6">
    <source>
        <dbReference type="SAM" id="Phobius"/>
    </source>
</evidence>
<gene>
    <name evidence="7" type="primary">OR108</name>
</gene>
<dbReference type="InterPro" id="IPR013604">
    <property type="entry name" value="7TM_chemorcpt"/>
</dbReference>
<evidence type="ECO:0000256" key="5">
    <source>
        <dbReference type="ARBA" id="ARBA00023136"/>
    </source>
</evidence>
<comment type="subcellular location">
    <subcellularLocation>
        <location evidence="1">Cell membrane</location>
        <topology evidence="1">Multi-pass membrane protein</topology>
    </subcellularLocation>
</comment>
<organism evidence="7">
    <name type="scientific">Apolygus lucorum</name>
    <name type="common">Small green plant bug</name>
    <name type="synonym">Lygocoris lucorum</name>
    <dbReference type="NCBI Taxonomy" id="248454"/>
    <lineage>
        <taxon>Eukaryota</taxon>
        <taxon>Metazoa</taxon>
        <taxon>Ecdysozoa</taxon>
        <taxon>Arthropoda</taxon>
        <taxon>Hexapoda</taxon>
        <taxon>Insecta</taxon>
        <taxon>Pterygota</taxon>
        <taxon>Neoptera</taxon>
        <taxon>Paraneoptera</taxon>
        <taxon>Hemiptera</taxon>
        <taxon>Heteroptera</taxon>
        <taxon>Panheteroptera</taxon>
        <taxon>Cimicomorpha</taxon>
        <taxon>Miridae</taxon>
        <taxon>Mirini</taxon>
        <taxon>Apolygus</taxon>
    </lineage>
</organism>
<accession>A0A1Q1NIQ7</accession>
<keyword evidence="2" id="KW-1003">Cell membrane</keyword>
<dbReference type="Pfam" id="PF08395">
    <property type="entry name" value="7tm_7"/>
    <property type="match status" value="1"/>
</dbReference>
<sequence>MKCVAIGDERYFLFFSIMLGMGLVLCVPCEIGYRATLHAGTYIVEMLSSVNMLEQDELTAREVDLFLQAVYSNYPDISYGGMVTVNRETITSIFSATVTYLIVLLQLRMDHKLIQSTSLTSALGIINSTGKGVLEGFSTPTSLQ</sequence>
<feature type="transmembrane region" description="Helical" evidence="6">
    <location>
        <begin position="12"/>
        <end position="33"/>
    </location>
</feature>
<feature type="transmembrane region" description="Helical" evidence="6">
    <location>
        <begin position="89"/>
        <end position="107"/>
    </location>
</feature>
<evidence type="ECO:0000256" key="1">
    <source>
        <dbReference type="ARBA" id="ARBA00004651"/>
    </source>
</evidence>
<keyword evidence="7" id="KW-0675">Receptor</keyword>
<evidence type="ECO:0000256" key="3">
    <source>
        <dbReference type="ARBA" id="ARBA00022692"/>
    </source>
</evidence>
<dbReference type="GO" id="GO:0005886">
    <property type="term" value="C:plasma membrane"/>
    <property type="evidence" value="ECO:0007669"/>
    <property type="project" value="UniProtKB-SubCell"/>
</dbReference>
<protein>
    <submittedName>
        <fullName evidence="7">Olfactory receptor</fullName>
    </submittedName>
</protein>
<keyword evidence="5 6" id="KW-0472">Membrane</keyword>
<evidence type="ECO:0000256" key="2">
    <source>
        <dbReference type="ARBA" id="ARBA00022475"/>
    </source>
</evidence>
<evidence type="ECO:0000313" key="7">
    <source>
        <dbReference type="EMBL" id="AQM56020.1"/>
    </source>
</evidence>
<dbReference type="EMBL" id="KU958191">
    <property type="protein sequence ID" value="AQM56020.1"/>
    <property type="molecule type" value="mRNA"/>
</dbReference>
<keyword evidence="3 6" id="KW-0812">Transmembrane</keyword>
<name>A0A1Q1NIQ7_APOLU</name>
<dbReference type="GO" id="GO:0050909">
    <property type="term" value="P:sensory perception of taste"/>
    <property type="evidence" value="ECO:0007669"/>
    <property type="project" value="InterPro"/>
</dbReference>
<proteinExistence type="evidence at transcript level"/>
<evidence type="ECO:0000256" key="4">
    <source>
        <dbReference type="ARBA" id="ARBA00022989"/>
    </source>
</evidence>